<dbReference type="Pfam" id="PF09136">
    <property type="entry name" value="Glucodextran_B"/>
    <property type="match status" value="1"/>
</dbReference>
<dbReference type="Proteomes" id="UP000176628">
    <property type="component" value="Unassembled WGS sequence"/>
</dbReference>
<dbReference type="Gene3D" id="2.60.40.10">
    <property type="entry name" value="Immunoglobulins"/>
    <property type="match status" value="1"/>
</dbReference>
<dbReference type="EMBL" id="MFAV01000033">
    <property type="protein sequence ID" value="OGD86110.1"/>
    <property type="molecule type" value="Genomic_DNA"/>
</dbReference>
<organism evidence="2 3">
    <name type="scientific">Candidatus Curtissbacteria bacterium RBG_16_39_7</name>
    <dbReference type="NCBI Taxonomy" id="1797707"/>
    <lineage>
        <taxon>Bacteria</taxon>
        <taxon>Candidatus Curtissiibacteriota</taxon>
    </lineage>
</organism>
<accession>A0A1F5G2L9</accession>
<dbReference type="NCBIfam" id="NF033510">
    <property type="entry name" value="Ca_tandemer"/>
    <property type="match status" value="2"/>
</dbReference>
<name>A0A1F5G2L9_9BACT</name>
<sequence>MEGKKSNNTDESTTNGFSVQAKVRRQKRLAPSLKEQEQVIYRRLLIIGSIIVLVIVVLLFWGLQLFVRLAEFLGIFWSSSSVPTVSQDVIPPFTPILEGIPTATNSARLPFKGVAEAGSSIEIFLNGELKKKLLVGQDGNFSVEDLGLTEGENEIEVRSSDSAGNVSSLSSPSVVIYDKTPPPLEVTEPQDRAVFVGDKKEIKIAGQAEPQTTVTVNSFWAIIDQDGRFSYIIILNQGENKISIIAQDIAGNKTERERTVFYNP</sequence>
<evidence type="ECO:0000313" key="3">
    <source>
        <dbReference type="Proteomes" id="UP000176628"/>
    </source>
</evidence>
<gene>
    <name evidence="2" type="ORF">A2Z23_00430</name>
</gene>
<keyword evidence="1" id="KW-1133">Transmembrane helix</keyword>
<evidence type="ECO:0000256" key="1">
    <source>
        <dbReference type="SAM" id="Phobius"/>
    </source>
</evidence>
<keyword evidence="1" id="KW-0812">Transmembrane</keyword>
<dbReference type="AlphaFoldDB" id="A0A1F5G2L9"/>
<dbReference type="Gene3D" id="2.60.40.3110">
    <property type="match status" value="1"/>
</dbReference>
<reference evidence="2 3" key="1">
    <citation type="journal article" date="2016" name="Nat. Commun.">
        <title>Thousands of microbial genomes shed light on interconnected biogeochemical processes in an aquifer system.</title>
        <authorList>
            <person name="Anantharaman K."/>
            <person name="Brown C.T."/>
            <person name="Hug L.A."/>
            <person name="Sharon I."/>
            <person name="Castelle C.J."/>
            <person name="Probst A.J."/>
            <person name="Thomas B.C."/>
            <person name="Singh A."/>
            <person name="Wilkins M.J."/>
            <person name="Karaoz U."/>
            <person name="Brodie E.L."/>
            <person name="Williams K.H."/>
            <person name="Hubbard S.S."/>
            <person name="Banfield J.F."/>
        </authorList>
    </citation>
    <scope>NUCLEOTIDE SEQUENCE [LARGE SCALE GENOMIC DNA]</scope>
</reference>
<protein>
    <submittedName>
        <fullName evidence="2">Uncharacterized protein</fullName>
    </submittedName>
</protein>
<comment type="caution">
    <text evidence="2">The sequence shown here is derived from an EMBL/GenBank/DDBJ whole genome shotgun (WGS) entry which is preliminary data.</text>
</comment>
<proteinExistence type="predicted"/>
<feature type="transmembrane region" description="Helical" evidence="1">
    <location>
        <begin position="44"/>
        <end position="63"/>
    </location>
</feature>
<dbReference type="InterPro" id="IPR013783">
    <property type="entry name" value="Ig-like_fold"/>
</dbReference>
<evidence type="ECO:0000313" key="2">
    <source>
        <dbReference type="EMBL" id="OGD86110.1"/>
    </source>
</evidence>
<keyword evidence="1" id="KW-0472">Membrane</keyword>